<feature type="domain" description="ABC transporter" evidence="9">
    <location>
        <begin position="361"/>
        <end position="595"/>
    </location>
</feature>
<proteinExistence type="predicted"/>
<dbReference type="InterPro" id="IPR039421">
    <property type="entry name" value="Type_1_exporter"/>
</dbReference>
<dbReference type="CDD" id="cd03254">
    <property type="entry name" value="ABCC_Glucan_exporter_like"/>
    <property type="match status" value="1"/>
</dbReference>
<organism evidence="11 12">
    <name type="scientific">Geosporobacter subterraneus DSM 17957</name>
    <dbReference type="NCBI Taxonomy" id="1121919"/>
    <lineage>
        <taxon>Bacteria</taxon>
        <taxon>Bacillati</taxon>
        <taxon>Bacillota</taxon>
        <taxon>Clostridia</taxon>
        <taxon>Peptostreptococcales</taxon>
        <taxon>Thermotaleaceae</taxon>
        <taxon>Geosporobacter</taxon>
    </lineage>
</organism>
<feature type="transmembrane region" description="Helical" evidence="8">
    <location>
        <begin position="280"/>
        <end position="300"/>
    </location>
</feature>
<evidence type="ECO:0000256" key="7">
    <source>
        <dbReference type="ARBA" id="ARBA00023136"/>
    </source>
</evidence>
<dbReference type="GO" id="GO:0015421">
    <property type="term" value="F:ABC-type oligopeptide transporter activity"/>
    <property type="evidence" value="ECO:0007669"/>
    <property type="project" value="TreeGrafter"/>
</dbReference>
<keyword evidence="4" id="KW-0547">Nucleotide-binding</keyword>
<dbReference type="AlphaFoldDB" id="A0A1M6FSE8"/>
<sequence>MSVYKEQEFTKQFDAQLWKRLLTYAKPYKKHLILLALIMMAVGGIDVIFPLMTRYAIDHFVIPGTTEGLQGFALAYAVLVGIQTVNVWMLIAVAGKIEMGVCYDIRKIAFQRLQELSFSYYDKTAVGWIMARMTSDIQRLSEILSWGLVDLVWGGSLMTAIMAVLLYLNWKLALITLVVAPFLVMISLYFQRKILASYRQVRKVNSRITGAFNEGIMGAKTSKTLVREEENLKDFQLLTKEMFHSSVRAAIFSSVFLPVVLTLGSVGTGLAIWFGGRGVLLEAISFGTLVAFISYTIQFFEPVRELARIIAELQAAQASAERVLSMIHSKPEIVDEEHVVKVYGDLFHPKKENWPQIHGNITFQNVSFTYEEGEKVLENFNLEVKAGEKIALVGETGSGKSTIVNLLCRFYEPTEGKILIDGIDYRQRSQLWLQSNLGYVLQTPHLFSGTIRENIQYGRLEASEDEILEAAKLVNAHPFIMQMEKGYDTQVGEGGNRLSTGEKQLISFARAILANPKIFVLDEATSSIDTETEQRIEQAIEKVLQGRTSFIIAHRLSTIRSAHRILVLRNGKVIEAGSHRQLIGQKGYYYELYTHQFKEDKEIQIMQA</sequence>
<dbReference type="SUPFAM" id="SSF52540">
    <property type="entry name" value="P-loop containing nucleoside triphosphate hydrolases"/>
    <property type="match status" value="1"/>
</dbReference>
<dbReference type="EMBL" id="FQZV01000012">
    <property type="protein sequence ID" value="SHJ00550.1"/>
    <property type="molecule type" value="Genomic_DNA"/>
</dbReference>
<dbReference type="InterPro" id="IPR003593">
    <property type="entry name" value="AAA+_ATPase"/>
</dbReference>
<dbReference type="Gene3D" id="1.20.1560.10">
    <property type="entry name" value="ABC transporter type 1, transmembrane domain"/>
    <property type="match status" value="1"/>
</dbReference>
<reference evidence="12" key="1">
    <citation type="submission" date="2016-11" db="EMBL/GenBank/DDBJ databases">
        <authorList>
            <person name="Varghese N."/>
            <person name="Submissions S."/>
        </authorList>
    </citation>
    <scope>NUCLEOTIDE SEQUENCE [LARGE SCALE GENOMIC DNA]</scope>
    <source>
        <strain evidence="12">DSM 17957</strain>
    </source>
</reference>
<feature type="transmembrane region" description="Helical" evidence="8">
    <location>
        <begin position="249"/>
        <end position="274"/>
    </location>
</feature>
<protein>
    <submittedName>
        <fullName evidence="11">ATP-binding cassette, subfamily B</fullName>
    </submittedName>
</protein>
<evidence type="ECO:0000259" key="10">
    <source>
        <dbReference type="PROSITE" id="PS50929"/>
    </source>
</evidence>
<evidence type="ECO:0000313" key="11">
    <source>
        <dbReference type="EMBL" id="SHJ00550.1"/>
    </source>
</evidence>
<evidence type="ECO:0000256" key="4">
    <source>
        <dbReference type="ARBA" id="ARBA00022741"/>
    </source>
</evidence>
<evidence type="ECO:0000313" key="12">
    <source>
        <dbReference type="Proteomes" id="UP000184536"/>
    </source>
</evidence>
<evidence type="ECO:0000256" key="6">
    <source>
        <dbReference type="ARBA" id="ARBA00022989"/>
    </source>
</evidence>
<dbReference type="PANTHER" id="PTHR43394:SF1">
    <property type="entry name" value="ATP-BINDING CASSETTE SUB-FAMILY B MEMBER 10, MITOCHONDRIAL"/>
    <property type="match status" value="1"/>
</dbReference>
<keyword evidence="5 11" id="KW-0067">ATP-binding</keyword>
<dbReference type="PROSITE" id="PS50929">
    <property type="entry name" value="ABC_TM1F"/>
    <property type="match status" value="1"/>
</dbReference>
<evidence type="ECO:0000259" key="9">
    <source>
        <dbReference type="PROSITE" id="PS50893"/>
    </source>
</evidence>
<feature type="transmembrane region" description="Helical" evidence="8">
    <location>
        <begin position="143"/>
        <end position="166"/>
    </location>
</feature>
<feature type="transmembrane region" description="Helical" evidence="8">
    <location>
        <begin position="172"/>
        <end position="190"/>
    </location>
</feature>
<evidence type="ECO:0000256" key="2">
    <source>
        <dbReference type="ARBA" id="ARBA00022448"/>
    </source>
</evidence>
<dbReference type="CDD" id="cd18540">
    <property type="entry name" value="ABC_6TM_exporter_like"/>
    <property type="match status" value="1"/>
</dbReference>
<dbReference type="GO" id="GO:0005524">
    <property type="term" value="F:ATP binding"/>
    <property type="evidence" value="ECO:0007669"/>
    <property type="project" value="UniProtKB-KW"/>
</dbReference>
<dbReference type="GO" id="GO:0016887">
    <property type="term" value="F:ATP hydrolysis activity"/>
    <property type="evidence" value="ECO:0007669"/>
    <property type="project" value="InterPro"/>
</dbReference>
<dbReference type="RefSeq" id="WP_110940329.1">
    <property type="nucleotide sequence ID" value="NZ_FQZV01000012.1"/>
</dbReference>
<feature type="transmembrane region" description="Helical" evidence="8">
    <location>
        <begin position="32"/>
        <end position="53"/>
    </location>
</feature>
<dbReference type="SUPFAM" id="SSF90123">
    <property type="entry name" value="ABC transporter transmembrane region"/>
    <property type="match status" value="1"/>
</dbReference>
<keyword evidence="6 8" id="KW-1133">Transmembrane helix</keyword>
<dbReference type="GO" id="GO:0005886">
    <property type="term" value="C:plasma membrane"/>
    <property type="evidence" value="ECO:0007669"/>
    <property type="project" value="UniProtKB-SubCell"/>
</dbReference>
<dbReference type="InterPro" id="IPR036640">
    <property type="entry name" value="ABC1_TM_sf"/>
</dbReference>
<dbReference type="STRING" id="1121919.SAMN02745975_01071"/>
<feature type="domain" description="ABC transmembrane type-1" evidence="10">
    <location>
        <begin position="33"/>
        <end position="315"/>
    </location>
</feature>
<keyword evidence="3 8" id="KW-0812">Transmembrane</keyword>
<keyword evidence="12" id="KW-1185">Reference proteome</keyword>
<dbReference type="Gene3D" id="3.40.50.300">
    <property type="entry name" value="P-loop containing nucleotide triphosphate hydrolases"/>
    <property type="match status" value="1"/>
</dbReference>
<dbReference type="InterPro" id="IPR011527">
    <property type="entry name" value="ABC1_TM_dom"/>
</dbReference>
<dbReference type="Pfam" id="PF00005">
    <property type="entry name" value="ABC_tran"/>
    <property type="match status" value="1"/>
</dbReference>
<keyword evidence="7 8" id="KW-0472">Membrane</keyword>
<dbReference type="Proteomes" id="UP000184536">
    <property type="component" value="Unassembled WGS sequence"/>
</dbReference>
<gene>
    <name evidence="11" type="ORF">SAMN02745975_01071</name>
</gene>
<feature type="transmembrane region" description="Helical" evidence="8">
    <location>
        <begin position="73"/>
        <end position="97"/>
    </location>
</feature>
<evidence type="ECO:0000256" key="3">
    <source>
        <dbReference type="ARBA" id="ARBA00022692"/>
    </source>
</evidence>
<dbReference type="Pfam" id="PF00664">
    <property type="entry name" value="ABC_membrane"/>
    <property type="match status" value="1"/>
</dbReference>
<keyword evidence="2" id="KW-0813">Transport</keyword>
<dbReference type="FunFam" id="3.40.50.300:FF:000287">
    <property type="entry name" value="Multidrug ABC transporter ATP-binding protein"/>
    <property type="match status" value="1"/>
</dbReference>
<comment type="subcellular location">
    <subcellularLocation>
        <location evidence="1">Cell membrane</location>
        <topology evidence="1">Multi-pass membrane protein</topology>
    </subcellularLocation>
</comment>
<evidence type="ECO:0000256" key="1">
    <source>
        <dbReference type="ARBA" id="ARBA00004651"/>
    </source>
</evidence>
<accession>A0A1M6FSE8</accession>
<dbReference type="OrthoDB" id="9762778at2"/>
<evidence type="ECO:0000256" key="8">
    <source>
        <dbReference type="SAM" id="Phobius"/>
    </source>
</evidence>
<dbReference type="SMART" id="SM00382">
    <property type="entry name" value="AAA"/>
    <property type="match status" value="1"/>
</dbReference>
<evidence type="ECO:0000256" key="5">
    <source>
        <dbReference type="ARBA" id="ARBA00022840"/>
    </source>
</evidence>
<dbReference type="InterPro" id="IPR003439">
    <property type="entry name" value="ABC_transporter-like_ATP-bd"/>
</dbReference>
<dbReference type="PROSITE" id="PS50893">
    <property type="entry name" value="ABC_TRANSPORTER_2"/>
    <property type="match status" value="1"/>
</dbReference>
<dbReference type="PANTHER" id="PTHR43394">
    <property type="entry name" value="ATP-DEPENDENT PERMEASE MDL1, MITOCHONDRIAL"/>
    <property type="match status" value="1"/>
</dbReference>
<dbReference type="InterPro" id="IPR027417">
    <property type="entry name" value="P-loop_NTPase"/>
</dbReference>
<name>A0A1M6FSE8_9FIRM</name>